<protein>
    <recommendedName>
        <fullName evidence="2">P-type Ca(2+) transporter</fullName>
        <ecNumber evidence="2">7.2.2.10</ecNumber>
    </recommendedName>
</protein>
<comment type="subcellular location">
    <subcellularLocation>
        <location evidence="1">Endomembrane system</location>
        <topology evidence="1">Multi-pass membrane protein</topology>
    </subcellularLocation>
</comment>
<keyword evidence="13" id="KW-0406">Ion transport</keyword>
<dbReference type="EMBL" id="BDDD01000584">
    <property type="protein sequence ID" value="GAV67729.1"/>
    <property type="molecule type" value="Genomic_DNA"/>
</dbReference>
<dbReference type="PANTHER" id="PTHR24093">
    <property type="entry name" value="CATION TRANSPORTING ATPASE"/>
    <property type="match status" value="1"/>
</dbReference>
<evidence type="ECO:0000256" key="7">
    <source>
        <dbReference type="ARBA" id="ARBA00022741"/>
    </source>
</evidence>
<keyword evidence="5 16" id="KW-0812">Transmembrane</keyword>
<evidence type="ECO:0000259" key="17">
    <source>
        <dbReference type="Pfam" id="PF00689"/>
    </source>
</evidence>
<dbReference type="GO" id="GO:0012505">
    <property type="term" value="C:endomembrane system"/>
    <property type="evidence" value="ECO:0007669"/>
    <property type="project" value="UniProtKB-SubCell"/>
</dbReference>
<keyword evidence="10" id="KW-0460">Magnesium</keyword>
<dbReference type="EC" id="7.2.2.10" evidence="2"/>
<evidence type="ECO:0000256" key="12">
    <source>
        <dbReference type="ARBA" id="ARBA00022989"/>
    </source>
</evidence>
<keyword evidence="3" id="KW-0813">Transport</keyword>
<dbReference type="GO" id="GO:0016887">
    <property type="term" value="F:ATP hydrolysis activity"/>
    <property type="evidence" value="ECO:0007669"/>
    <property type="project" value="InterPro"/>
</dbReference>
<keyword evidence="9" id="KW-0067">ATP-binding</keyword>
<organism evidence="18 19">
    <name type="scientific">Cephalotus follicularis</name>
    <name type="common">Albany pitcher plant</name>
    <dbReference type="NCBI Taxonomy" id="3775"/>
    <lineage>
        <taxon>Eukaryota</taxon>
        <taxon>Viridiplantae</taxon>
        <taxon>Streptophyta</taxon>
        <taxon>Embryophyta</taxon>
        <taxon>Tracheophyta</taxon>
        <taxon>Spermatophyta</taxon>
        <taxon>Magnoliopsida</taxon>
        <taxon>eudicotyledons</taxon>
        <taxon>Gunneridae</taxon>
        <taxon>Pentapetalae</taxon>
        <taxon>rosids</taxon>
        <taxon>fabids</taxon>
        <taxon>Oxalidales</taxon>
        <taxon>Cephalotaceae</taxon>
        <taxon>Cephalotus</taxon>
    </lineage>
</organism>
<dbReference type="InterPro" id="IPR036412">
    <property type="entry name" value="HAD-like_sf"/>
</dbReference>
<dbReference type="PANTHER" id="PTHR24093:SF369">
    <property type="entry name" value="CALCIUM-TRANSPORTING ATPASE"/>
    <property type="match status" value="1"/>
</dbReference>
<keyword evidence="11" id="KW-1278">Translocase</keyword>
<keyword evidence="19" id="KW-1185">Reference proteome</keyword>
<dbReference type="Proteomes" id="UP000187406">
    <property type="component" value="Unassembled WGS sequence"/>
</dbReference>
<evidence type="ECO:0000256" key="6">
    <source>
        <dbReference type="ARBA" id="ARBA00022723"/>
    </source>
</evidence>
<dbReference type="GO" id="GO:0005886">
    <property type="term" value="C:plasma membrane"/>
    <property type="evidence" value="ECO:0007669"/>
    <property type="project" value="TreeGrafter"/>
</dbReference>
<dbReference type="AlphaFoldDB" id="A0A1Q3BIL8"/>
<evidence type="ECO:0000256" key="2">
    <source>
        <dbReference type="ARBA" id="ARBA00012790"/>
    </source>
</evidence>
<dbReference type="NCBIfam" id="TIGR01494">
    <property type="entry name" value="ATPase_P-type"/>
    <property type="match status" value="1"/>
</dbReference>
<dbReference type="SUPFAM" id="SSF56784">
    <property type="entry name" value="HAD-like"/>
    <property type="match status" value="1"/>
</dbReference>
<evidence type="ECO:0000256" key="3">
    <source>
        <dbReference type="ARBA" id="ARBA00022448"/>
    </source>
</evidence>
<comment type="caution">
    <text evidence="18">The sequence shown here is derived from an EMBL/GenBank/DDBJ whole genome shotgun (WGS) entry which is preliminary data.</text>
</comment>
<keyword evidence="7" id="KW-0547">Nucleotide-binding</keyword>
<dbReference type="GO" id="GO:0005388">
    <property type="term" value="F:P-type calcium transporter activity"/>
    <property type="evidence" value="ECO:0007669"/>
    <property type="project" value="UniProtKB-EC"/>
</dbReference>
<keyword evidence="8" id="KW-0106">Calcium</keyword>
<gene>
    <name evidence="18" type="ORF">CFOL_v3_11233</name>
</gene>
<evidence type="ECO:0000256" key="16">
    <source>
        <dbReference type="SAM" id="Phobius"/>
    </source>
</evidence>
<evidence type="ECO:0000256" key="10">
    <source>
        <dbReference type="ARBA" id="ARBA00022842"/>
    </source>
</evidence>
<dbReference type="Pfam" id="PF00689">
    <property type="entry name" value="Cation_ATPase_C"/>
    <property type="match status" value="1"/>
</dbReference>
<feature type="non-terminal residue" evidence="18">
    <location>
        <position position="1"/>
    </location>
</feature>
<dbReference type="InterPro" id="IPR023214">
    <property type="entry name" value="HAD_sf"/>
</dbReference>
<dbReference type="InterPro" id="IPR006068">
    <property type="entry name" value="ATPase_P-typ_cation-transptr_C"/>
</dbReference>
<evidence type="ECO:0000256" key="14">
    <source>
        <dbReference type="ARBA" id="ARBA00023136"/>
    </source>
</evidence>
<dbReference type="InterPro" id="IPR001757">
    <property type="entry name" value="P_typ_ATPase"/>
</dbReference>
<evidence type="ECO:0000256" key="1">
    <source>
        <dbReference type="ARBA" id="ARBA00004127"/>
    </source>
</evidence>
<dbReference type="GO" id="GO:0046872">
    <property type="term" value="F:metal ion binding"/>
    <property type="evidence" value="ECO:0007669"/>
    <property type="project" value="UniProtKB-KW"/>
</dbReference>
<name>A0A1Q3BIL8_CEPFO</name>
<dbReference type="OrthoDB" id="3352408at2759"/>
<evidence type="ECO:0000256" key="4">
    <source>
        <dbReference type="ARBA" id="ARBA00022568"/>
    </source>
</evidence>
<keyword evidence="4" id="KW-0109">Calcium transport</keyword>
<dbReference type="InterPro" id="IPR023298">
    <property type="entry name" value="ATPase_P-typ_TM_dom_sf"/>
</dbReference>
<keyword evidence="14 16" id="KW-0472">Membrane</keyword>
<dbReference type="Gene3D" id="3.40.50.1000">
    <property type="entry name" value="HAD superfamily/HAD-like"/>
    <property type="match status" value="1"/>
</dbReference>
<dbReference type="InParanoid" id="A0A1Q3BIL8"/>
<evidence type="ECO:0000256" key="5">
    <source>
        <dbReference type="ARBA" id="ARBA00022692"/>
    </source>
</evidence>
<evidence type="ECO:0000256" key="9">
    <source>
        <dbReference type="ARBA" id="ARBA00022840"/>
    </source>
</evidence>
<accession>A0A1Q3BIL8</accession>
<feature type="domain" description="Cation-transporting P-type ATPase C-terminal" evidence="17">
    <location>
        <begin position="174"/>
        <end position="340"/>
    </location>
</feature>
<dbReference type="SUPFAM" id="SSF81665">
    <property type="entry name" value="Calcium ATPase, transmembrane domain M"/>
    <property type="match status" value="1"/>
</dbReference>
<keyword evidence="12 16" id="KW-1133">Transmembrane helix</keyword>
<dbReference type="FunFam" id="1.20.1110.10:FF:000039">
    <property type="entry name" value="Calcium-transporting ATPase"/>
    <property type="match status" value="1"/>
</dbReference>
<feature type="non-terminal residue" evidence="18">
    <location>
        <position position="342"/>
    </location>
</feature>
<evidence type="ECO:0000256" key="15">
    <source>
        <dbReference type="ARBA" id="ARBA00048694"/>
    </source>
</evidence>
<reference evidence="19" key="1">
    <citation type="submission" date="2016-04" db="EMBL/GenBank/DDBJ databases">
        <title>Cephalotus genome sequencing.</title>
        <authorList>
            <person name="Fukushima K."/>
            <person name="Hasebe M."/>
            <person name="Fang X."/>
        </authorList>
    </citation>
    <scope>NUCLEOTIDE SEQUENCE [LARGE SCALE GENOMIC DNA]</scope>
    <source>
        <strain evidence="19">cv. St1</strain>
    </source>
</reference>
<evidence type="ECO:0000256" key="13">
    <source>
        <dbReference type="ARBA" id="ARBA00023065"/>
    </source>
</evidence>
<comment type="catalytic activity">
    <reaction evidence="15">
        <text>Ca(2+)(in) + ATP + H2O = Ca(2+)(out) + ADP + phosphate + H(+)</text>
        <dbReference type="Rhea" id="RHEA:18105"/>
        <dbReference type="ChEBI" id="CHEBI:15377"/>
        <dbReference type="ChEBI" id="CHEBI:15378"/>
        <dbReference type="ChEBI" id="CHEBI:29108"/>
        <dbReference type="ChEBI" id="CHEBI:30616"/>
        <dbReference type="ChEBI" id="CHEBI:43474"/>
        <dbReference type="ChEBI" id="CHEBI:456216"/>
        <dbReference type="EC" id="7.2.2.10"/>
    </reaction>
</comment>
<dbReference type="GO" id="GO:0005524">
    <property type="term" value="F:ATP binding"/>
    <property type="evidence" value="ECO:0007669"/>
    <property type="project" value="UniProtKB-KW"/>
</dbReference>
<dbReference type="STRING" id="3775.A0A1Q3BIL8"/>
<evidence type="ECO:0000256" key="11">
    <source>
        <dbReference type="ARBA" id="ARBA00022967"/>
    </source>
</evidence>
<evidence type="ECO:0000313" key="18">
    <source>
        <dbReference type="EMBL" id="GAV67729.1"/>
    </source>
</evidence>
<keyword evidence="6" id="KW-0479">Metal-binding</keyword>
<dbReference type="Gene3D" id="1.20.1110.10">
    <property type="entry name" value="Calcium-transporting ATPase, transmembrane domain"/>
    <property type="match status" value="1"/>
</dbReference>
<sequence length="342" mass="37780">VCMVTTDNLQTARVIALECGILKSGEEAAEPNLIEGAVFRAYSDIEKEEIAGKISACRSSPNDKLLLVQALKRMGHVVGVTRDGTNDGTVLLFLFDLYNYKADIGLSMGIEGTEVAKQSSDIIILDDNFASVVKVSFSGRSIFANILNFIQFQLTVNVVALIINLVSTISSGDVPLNAVQLLWVNLIMDNLGALTLATEPATDQLVMPRIARVNPHDPTREIPETLITNIMRRNLLIQVHDPLVVLLVLNFRGESMVHLNNKQKNPLIFNAFVLCQIFNEFNAQKPDEKNVFKGITKNRLFMGIVAVTVVLQVIIIEFPGKFASTVRLTWSQWLISIGIAYL</sequence>
<feature type="transmembrane region" description="Helical" evidence="16">
    <location>
        <begin position="300"/>
        <end position="318"/>
    </location>
</feature>
<evidence type="ECO:0000313" key="19">
    <source>
        <dbReference type="Proteomes" id="UP000187406"/>
    </source>
</evidence>
<evidence type="ECO:0000256" key="8">
    <source>
        <dbReference type="ARBA" id="ARBA00022837"/>
    </source>
</evidence>
<proteinExistence type="predicted"/>